<dbReference type="OrthoDB" id="6628406at2759"/>
<dbReference type="FunCoup" id="A0A6L2PNH3">
    <property type="interactions" value="27"/>
</dbReference>
<dbReference type="GO" id="GO:0015280">
    <property type="term" value="F:ligand-gated sodium channel activity"/>
    <property type="evidence" value="ECO:0007669"/>
    <property type="project" value="TreeGrafter"/>
</dbReference>
<dbReference type="InterPro" id="IPR001873">
    <property type="entry name" value="ENaC"/>
</dbReference>
<evidence type="ECO:0000256" key="5">
    <source>
        <dbReference type="ARBA" id="ARBA00022692"/>
    </source>
</evidence>
<evidence type="ECO:0000313" key="13">
    <source>
        <dbReference type="EMBL" id="GFG33976.1"/>
    </source>
</evidence>
<dbReference type="AlphaFoldDB" id="A0A6L2PNH3"/>
<keyword evidence="4 12" id="KW-0894">Sodium channel</keyword>
<evidence type="ECO:0000256" key="4">
    <source>
        <dbReference type="ARBA" id="ARBA00022461"/>
    </source>
</evidence>
<protein>
    <submittedName>
        <fullName evidence="13">Uncharacterized protein</fullName>
    </submittedName>
</protein>
<keyword evidence="7" id="KW-0915">Sodium</keyword>
<evidence type="ECO:0000256" key="10">
    <source>
        <dbReference type="ARBA" id="ARBA00023201"/>
    </source>
</evidence>
<dbReference type="PANTHER" id="PTHR11690:SF240">
    <property type="entry name" value="PICKPOCKET 25-RELATED"/>
    <property type="match status" value="1"/>
</dbReference>
<keyword evidence="8 12" id="KW-0406">Ion transport</keyword>
<evidence type="ECO:0000256" key="8">
    <source>
        <dbReference type="ARBA" id="ARBA00023065"/>
    </source>
</evidence>
<accession>A0A6L2PNH3</accession>
<keyword evidence="6" id="KW-1133">Transmembrane helix</keyword>
<dbReference type="EMBL" id="BLKM01000462">
    <property type="protein sequence ID" value="GFG33976.1"/>
    <property type="molecule type" value="Genomic_DNA"/>
</dbReference>
<evidence type="ECO:0000256" key="6">
    <source>
        <dbReference type="ARBA" id="ARBA00022989"/>
    </source>
</evidence>
<dbReference type="PANTHER" id="PTHR11690">
    <property type="entry name" value="AMILORIDE-SENSITIVE SODIUM CHANNEL-RELATED"/>
    <property type="match status" value="1"/>
</dbReference>
<evidence type="ECO:0000256" key="2">
    <source>
        <dbReference type="ARBA" id="ARBA00007193"/>
    </source>
</evidence>
<keyword evidence="3 12" id="KW-0813">Transport</keyword>
<evidence type="ECO:0000256" key="11">
    <source>
        <dbReference type="ARBA" id="ARBA00023303"/>
    </source>
</evidence>
<keyword evidence="9" id="KW-0472">Membrane</keyword>
<gene>
    <name evidence="13" type="ORF">Cfor_04853</name>
</gene>
<evidence type="ECO:0000313" key="14">
    <source>
        <dbReference type="Proteomes" id="UP000502823"/>
    </source>
</evidence>
<evidence type="ECO:0000256" key="12">
    <source>
        <dbReference type="RuleBase" id="RU000679"/>
    </source>
</evidence>
<name>A0A6L2PNH3_COPFO</name>
<keyword evidence="5 12" id="KW-0812">Transmembrane</keyword>
<sequence>MVRSWNHLRHKTQRHRPRATDIQQNISLTKCSSATAAYTKAFFMDTTVHGLRYTVAPDRHPLESLAVCNIRSLQLQPSTFRLKVLTAAYSIFSQCSIINFRNSRNIASTYKHISYMDALVGATFVVLRSWERYVANPTVVALEKGYREWSTLFPAVTTCSLRNLDSSRSELEIRKRWGNPDEAEMLYYSGFLNALTNASLLNLQEFEKFENDTTLDNIGDLGDLATKVLSLLTHDISSMHQDTTVLLQSTLTEIGLCFTCGSSVAHHFAPREVAPPSPSDGLVTSCRYEDLPCGIRVANLQTNVTFYVHSTEDMPTIGRDKPHWEFQGFERQVYVEHEQTVASPELRQLDPEQRGCLFRDEVAHYRTSAGTWKLPFYTYNLCKMACRSRMARSLCNCIPFFYRTVDGGKICDAKGMACLSRYRQKLIEDVYKEKGNCPCYRTCEVTDYKVDSESTYALDSDYEVSQQSVQFFVGIKAFSKTRLRRDVIYSFEDLLGK</sequence>
<evidence type="ECO:0000256" key="1">
    <source>
        <dbReference type="ARBA" id="ARBA00004141"/>
    </source>
</evidence>
<evidence type="ECO:0000256" key="7">
    <source>
        <dbReference type="ARBA" id="ARBA00023053"/>
    </source>
</evidence>
<reference evidence="14" key="1">
    <citation type="submission" date="2020-01" db="EMBL/GenBank/DDBJ databases">
        <title>Draft genome sequence of the Termite Coptotermes fromosanus.</title>
        <authorList>
            <person name="Itakura S."/>
            <person name="Yosikawa Y."/>
            <person name="Umezawa K."/>
        </authorList>
    </citation>
    <scope>NUCLEOTIDE SEQUENCE [LARGE SCALE GENOMIC DNA]</scope>
</reference>
<evidence type="ECO:0000256" key="3">
    <source>
        <dbReference type="ARBA" id="ARBA00022448"/>
    </source>
</evidence>
<keyword evidence="14" id="KW-1185">Reference proteome</keyword>
<dbReference type="GO" id="GO:0005886">
    <property type="term" value="C:plasma membrane"/>
    <property type="evidence" value="ECO:0007669"/>
    <property type="project" value="TreeGrafter"/>
</dbReference>
<comment type="similarity">
    <text evidence="2 12">Belongs to the amiloride-sensitive sodium channel (TC 1.A.6) family.</text>
</comment>
<dbReference type="InParanoid" id="A0A6L2PNH3"/>
<keyword evidence="10 12" id="KW-0739">Sodium transport</keyword>
<comment type="subcellular location">
    <subcellularLocation>
        <location evidence="1">Membrane</location>
        <topology evidence="1">Multi-pass membrane protein</topology>
    </subcellularLocation>
</comment>
<proteinExistence type="inferred from homology"/>
<organism evidence="13 14">
    <name type="scientific">Coptotermes formosanus</name>
    <name type="common">Formosan subterranean termite</name>
    <dbReference type="NCBI Taxonomy" id="36987"/>
    <lineage>
        <taxon>Eukaryota</taxon>
        <taxon>Metazoa</taxon>
        <taxon>Ecdysozoa</taxon>
        <taxon>Arthropoda</taxon>
        <taxon>Hexapoda</taxon>
        <taxon>Insecta</taxon>
        <taxon>Pterygota</taxon>
        <taxon>Neoptera</taxon>
        <taxon>Polyneoptera</taxon>
        <taxon>Dictyoptera</taxon>
        <taxon>Blattodea</taxon>
        <taxon>Blattoidea</taxon>
        <taxon>Termitoidae</taxon>
        <taxon>Rhinotermitidae</taxon>
        <taxon>Coptotermes</taxon>
    </lineage>
</organism>
<comment type="caution">
    <text evidence="13">The sequence shown here is derived from an EMBL/GenBank/DDBJ whole genome shotgun (WGS) entry which is preliminary data.</text>
</comment>
<dbReference type="Proteomes" id="UP000502823">
    <property type="component" value="Unassembled WGS sequence"/>
</dbReference>
<dbReference type="Pfam" id="PF00858">
    <property type="entry name" value="ASC"/>
    <property type="match status" value="1"/>
</dbReference>
<evidence type="ECO:0000256" key="9">
    <source>
        <dbReference type="ARBA" id="ARBA00023136"/>
    </source>
</evidence>
<keyword evidence="11 12" id="KW-0407">Ion channel</keyword>